<evidence type="ECO:0000313" key="2">
    <source>
        <dbReference type="EMBL" id="KAK3673496.1"/>
    </source>
</evidence>
<evidence type="ECO:0000313" key="3">
    <source>
        <dbReference type="Proteomes" id="UP001274830"/>
    </source>
</evidence>
<feature type="region of interest" description="Disordered" evidence="1">
    <location>
        <begin position="1"/>
        <end position="135"/>
    </location>
</feature>
<feature type="region of interest" description="Disordered" evidence="1">
    <location>
        <begin position="173"/>
        <end position="195"/>
    </location>
</feature>
<organism evidence="2 3">
    <name type="scientific">Recurvomyces mirabilis</name>
    <dbReference type="NCBI Taxonomy" id="574656"/>
    <lineage>
        <taxon>Eukaryota</taxon>
        <taxon>Fungi</taxon>
        <taxon>Dikarya</taxon>
        <taxon>Ascomycota</taxon>
        <taxon>Pezizomycotina</taxon>
        <taxon>Dothideomycetes</taxon>
        <taxon>Dothideomycetidae</taxon>
        <taxon>Mycosphaerellales</taxon>
        <taxon>Teratosphaeriaceae</taxon>
        <taxon>Recurvomyces</taxon>
    </lineage>
</organism>
<name>A0AAE0WKP5_9PEZI</name>
<reference evidence="2" key="1">
    <citation type="submission" date="2023-07" db="EMBL/GenBank/DDBJ databases">
        <title>Black Yeasts Isolated from many extreme environments.</title>
        <authorList>
            <person name="Coleine C."/>
            <person name="Stajich J.E."/>
            <person name="Selbmann L."/>
        </authorList>
    </citation>
    <scope>NUCLEOTIDE SEQUENCE</scope>
    <source>
        <strain evidence="2">CCFEE 5485</strain>
    </source>
</reference>
<evidence type="ECO:0000256" key="1">
    <source>
        <dbReference type="SAM" id="MobiDB-lite"/>
    </source>
</evidence>
<accession>A0AAE0WKP5</accession>
<feature type="compositionally biased region" description="Polar residues" evidence="1">
    <location>
        <begin position="66"/>
        <end position="98"/>
    </location>
</feature>
<dbReference type="AlphaFoldDB" id="A0AAE0WKP5"/>
<dbReference type="EMBL" id="JAUTXT010000025">
    <property type="protein sequence ID" value="KAK3673496.1"/>
    <property type="molecule type" value="Genomic_DNA"/>
</dbReference>
<comment type="caution">
    <text evidence="2">The sequence shown here is derived from an EMBL/GenBank/DDBJ whole genome shotgun (WGS) entry which is preliminary data.</text>
</comment>
<keyword evidence="3" id="KW-1185">Reference proteome</keyword>
<gene>
    <name evidence="2" type="ORF">LTR78_006730</name>
</gene>
<feature type="compositionally biased region" description="Low complexity" evidence="1">
    <location>
        <begin position="1"/>
        <end position="19"/>
    </location>
</feature>
<protein>
    <submittedName>
        <fullName evidence="2">Uncharacterized protein</fullName>
    </submittedName>
</protein>
<proteinExistence type="predicted"/>
<dbReference type="Proteomes" id="UP001274830">
    <property type="component" value="Unassembled WGS sequence"/>
</dbReference>
<sequence length="195" mass="20699">MPSPRGSPALRPSSPLSPGYKPAAQFETLQLPRAVHSRAKGSGGRRGIDASLNLSSLPRFHPANYPSASSSLQSTPHGPSSNGPLSPRSRQTVLSELQRQIYAYQRESVSAARASSPGAREKPNSPRLAPLGSPGLIVTPLELESHGDYLVAGIKGSTYEHRASTEIADAFIREEAARNRNPLSQGSNGDAGRRD</sequence>